<dbReference type="InterPro" id="IPR050397">
    <property type="entry name" value="Env_Response_Regulators"/>
</dbReference>
<dbReference type="InterPro" id="IPR018490">
    <property type="entry name" value="cNMP-bd_dom_sf"/>
</dbReference>
<evidence type="ECO:0000256" key="2">
    <source>
        <dbReference type="ARBA" id="ARBA00023125"/>
    </source>
</evidence>
<dbReference type="GO" id="GO:0005829">
    <property type="term" value="C:cytosol"/>
    <property type="evidence" value="ECO:0007669"/>
    <property type="project" value="TreeGrafter"/>
</dbReference>
<dbReference type="EMBL" id="PCPP01000001">
    <property type="protein sequence ID" value="PRB85054.1"/>
    <property type="molecule type" value="Genomic_DNA"/>
</dbReference>
<dbReference type="OrthoDB" id="5457083at2"/>
<evidence type="ECO:0000256" key="1">
    <source>
        <dbReference type="ARBA" id="ARBA00023015"/>
    </source>
</evidence>
<evidence type="ECO:0000313" key="8">
    <source>
        <dbReference type="Proteomes" id="UP000238325"/>
    </source>
</evidence>
<gene>
    <name evidence="6" type="ORF">CQ022_01955</name>
    <name evidence="7" type="ORF">CQ033_11035</name>
</gene>
<dbReference type="PROSITE" id="PS50042">
    <property type="entry name" value="CNMP_BINDING_3"/>
    <property type="match status" value="1"/>
</dbReference>
<dbReference type="CDD" id="cd00038">
    <property type="entry name" value="CAP_ED"/>
    <property type="match status" value="1"/>
</dbReference>
<keyword evidence="8" id="KW-1185">Reference proteome</keyword>
<evidence type="ECO:0000313" key="7">
    <source>
        <dbReference type="EMBL" id="PRB91222.1"/>
    </source>
</evidence>
<dbReference type="InterPro" id="IPR012318">
    <property type="entry name" value="HTH_CRP"/>
</dbReference>
<feature type="domain" description="HTH crp-type" evidence="5">
    <location>
        <begin position="143"/>
        <end position="187"/>
    </location>
</feature>
<sequence length="187" mass="21481">MLRTNQAFLKYFEELYMKQEGREEVVVKDFSREENILIQHQPLSKVMLIKEGVAKCYLTEENGKEYIVEFLGNGEILGEVELMKNISCLCGVKAVSEVTVYEVNVSYFKSLIKNDLALNHLLLDSFAERIINTSSRASYQQLYTVEHTVTQLLNMQSKQGIQISKEDMAAYLGITVRSLNRILKDLK</sequence>
<feature type="domain" description="Cyclic nucleotide-binding" evidence="4">
    <location>
        <begin position="30"/>
        <end position="129"/>
    </location>
</feature>
<dbReference type="Proteomes" id="UP000238534">
    <property type="component" value="Unassembled WGS sequence"/>
</dbReference>
<name>A0A2S9CX51_CHRCI</name>
<reference evidence="8 9" key="1">
    <citation type="submission" date="2017-09" db="EMBL/GenBank/DDBJ databases">
        <title>Genomic, metabolic, and phenotypic characteristics of bacterial isolates from the natural microbiome of the model nematode Caenorhabditis elegans.</title>
        <authorList>
            <person name="Zimmermann J."/>
            <person name="Obeng N."/>
            <person name="Yang W."/>
            <person name="Obeng O."/>
            <person name="Kissoyan K."/>
            <person name="Pees B."/>
            <person name="Dirksen P."/>
            <person name="Hoppner M."/>
            <person name="Franke A."/>
            <person name="Rosenstiel P."/>
            <person name="Leippe M."/>
            <person name="Dierking K."/>
            <person name="Kaleta C."/>
            <person name="Schulenburg H."/>
        </authorList>
    </citation>
    <scope>NUCLEOTIDE SEQUENCE [LARGE SCALE GENOMIC DNA]</scope>
    <source>
        <strain evidence="6 9">MYb25</strain>
        <strain evidence="7 8">MYb44</strain>
    </source>
</reference>
<dbReference type="GO" id="GO:0003700">
    <property type="term" value="F:DNA-binding transcription factor activity"/>
    <property type="evidence" value="ECO:0007669"/>
    <property type="project" value="TreeGrafter"/>
</dbReference>
<dbReference type="GO" id="GO:0003677">
    <property type="term" value="F:DNA binding"/>
    <property type="evidence" value="ECO:0007669"/>
    <property type="project" value="UniProtKB-KW"/>
</dbReference>
<dbReference type="EMBL" id="PCPH01000002">
    <property type="protein sequence ID" value="PRB91222.1"/>
    <property type="molecule type" value="Genomic_DNA"/>
</dbReference>
<dbReference type="RefSeq" id="WP_105682603.1">
    <property type="nucleotide sequence ID" value="NZ_JBBGZD010000001.1"/>
</dbReference>
<dbReference type="AlphaFoldDB" id="A0A2S9CX51"/>
<comment type="caution">
    <text evidence="6">The sequence shown here is derived from an EMBL/GenBank/DDBJ whole genome shotgun (WGS) entry which is preliminary data.</text>
</comment>
<accession>A0A2S9CX51</accession>
<dbReference type="PROSITE" id="PS51063">
    <property type="entry name" value="HTH_CRP_2"/>
    <property type="match status" value="1"/>
</dbReference>
<dbReference type="Pfam" id="PF00027">
    <property type="entry name" value="cNMP_binding"/>
    <property type="match status" value="1"/>
</dbReference>
<evidence type="ECO:0000313" key="6">
    <source>
        <dbReference type="EMBL" id="PRB85054.1"/>
    </source>
</evidence>
<evidence type="ECO:0000256" key="3">
    <source>
        <dbReference type="ARBA" id="ARBA00023163"/>
    </source>
</evidence>
<dbReference type="InterPro" id="IPR000595">
    <property type="entry name" value="cNMP-bd_dom"/>
</dbReference>
<keyword evidence="1" id="KW-0805">Transcription regulation</keyword>
<keyword evidence="3" id="KW-0804">Transcription</keyword>
<evidence type="ECO:0000259" key="4">
    <source>
        <dbReference type="PROSITE" id="PS50042"/>
    </source>
</evidence>
<dbReference type="Proteomes" id="UP000238325">
    <property type="component" value="Unassembled WGS sequence"/>
</dbReference>
<dbReference type="Gene3D" id="2.60.120.10">
    <property type="entry name" value="Jelly Rolls"/>
    <property type="match status" value="1"/>
</dbReference>
<evidence type="ECO:0000313" key="9">
    <source>
        <dbReference type="Proteomes" id="UP000238534"/>
    </source>
</evidence>
<dbReference type="SUPFAM" id="SSF51206">
    <property type="entry name" value="cAMP-binding domain-like"/>
    <property type="match status" value="1"/>
</dbReference>
<evidence type="ECO:0000259" key="5">
    <source>
        <dbReference type="PROSITE" id="PS51063"/>
    </source>
</evidence>
<proteinExistence type="predicted"/>
<dbReference type="PANTHER" id="PTHR24567:SF26">
    <property type="entry name" value="REGULATORY PROTEIN YEIL"/>
    <property type="match status" value="1"/>
</dbReference>
<organism evidence="6 9">
    <name type="scientific">Chryseobacterium culicis</name>
    <dbReference type="NCBI Taxonomy" id="680127"/>
    <lineage>
        <taxon>Bacteria</taxon>
        <taxon>Pseudomonadati</taxon>
        <taxon>Bacteroidota</taxon>
        <taxon>Flavobacteriia</taxon>
        <taxon>Flavobacteriales</taxon>
        <taxon>Weeksellaceae</taxon>
        <taxon>Chryseobacterium group</taxon>
        <taxon>Chryseobacterium</taxon>
    </lineage>
</organism>
<keyword evidence="2" id="KW-0238">DNA-binding</keyword>
<dbReference type="InterPro" id="IPR014710">
    <property type="entry name" value="RmlC-like_jellyroll"/>
</dbReference>
<dbReference type="PANTHER" id="PTHR24567">
    <property type="entry name" value="CRP FAMILY TRANSCRIPTIONAL REGULATORY PROTEIN"/>
    <property type="match status" value="1"/>
</dbReference>
<protein>
    <submittedName>
        <fullName evidence="6">Crp/Fnr family transcriptional regulator</fullName>
    </submittedName>
</protein>